<keyword evidence="3" id="KW-1003">Cell membrane</keyword>
<evidence type="ECO:0000256" key="1">
    <source>
        <dbReference type="ARBA" id="ARBA00004651"/>
    </source>
</evidence>
<evidence type="ECO:0000313" key="11">
    <source>
        <dbReference type="Proteomes" id="UP000189941"/>
    </source>
</evidence>
<protein>
    <recommendedName>
        <fullName evidence="9">Phosphotransferase system EIIC domain-containing protein</fullName>
    </recommendedName>
</protein>
<keyword evidence="5 8" id="KW-0812">Transmembrane</keyword>
<sequence length="346" mass="35364">MESKMTANKFAMNILNGLALGTVVVLIPGALLSELFKAIMPGSPILNALAMSNSMLGLVCGMMVGLNFKFNPIQSASVGLAAMYASGAVQFADGAMTIKGTGDIINVGLTAALAALVILLVGDKLKSYTIIVIPALLLAGVGGLGRMILPYVNSITTLIGQGVASLLTLQPIIMSILIAIIFAILIVSPITTVGIALAVGLSGIGSGAGNLGICACGFGLAIMGWNVNGVGTSMAHFIGSPKMSMPVVVKNPKTMIPIIANAAVCGLIAQIFNIQGTPMSAGFGFSGLVGPINAINLAEGGFGNVKNILVSILAFIVIPVAMGFVFKHVFTKVMPIVSEEDYRLDL</sequence>
<feature type="transmembrane region" description="Helical" evidence="8">
    <location>
        <begin position="281"/>
        <end position="302"/>
    </location>
</feature>
<name>A0A1T4JSL8_9LACT</name>
<organism evidence="10 11">
    <name type="scientific">Globicatella sulfidifaciens DSM 15739</name>
    <dbReference type="NCBI Taxonomy" id="1121925"/>
    <lineage>
        <taxon>Bacteria</taxon>
        <taxon>Bacillati</taxon>
        <taxon>Bacillota</taxon>
        <taxon>Bacilli</taxon>
        <taxon>Lactobacillales</taxon>
        <taxon>Aerococcaceae</taxon>
        <taxon>Globicatella</taxon>
    </lineage>
</organism>
<evidence type="ECO:0000313" key="10">
    <source>
        <dbReference type="EMBL" id="SJZ33200.1"/>
    </source>
</evidence>
<dbReference type="AlphaFoldDB" id="A0A1T4JSL8"/>
<comment type="subcellular location">
    <subcellularLocation>
        <location evidence="1">Cell membrane</location>
        <topology evidence="1">Multi-pass membrane protein</topology>
    </subcellularLocation>
</comment>
<dbReference type="Pfam" id="PF13303">
    <property type="entry name" value="PTS_EIIC_2"/>
    <property type="match status" value="1"/>
</dbReference>
<evidence type="ECO:0000256" key="4">
    <source>
        <dbReference type="ARBA" id="ARBA00022597"/>
    </source>
</evidence>
<dbReference type="STRING" id="1121925.SAMN02746011_00366"/>
<proteinExistence type="predicted"/>
<feature type="domain" description="Phosphotransferase system EIIC" evidence="9">
    <location>
        <begin position="12"/>
        <end position="343"/>
    </location>
</feature>
<feature type="transmembrane region" description="Helical" evidence="8">
    <location>
        <begin position="12"/>
        <end position="33"/>
    </location>
</feature>
<evidence type="ECO:0000256" key="3">
    <source>
        <dbReference type="ARBA" id="ARBA00022475"/>
    </source>
</evidence>
<keyword evidence="11" id="KW-1185">Reference proteome</keyword>
<evidence type="ECO:0000256" key="5">
    <source>
        <dbReference type="ARBA" id="ARBA00022692"/>
    </source>
</evidence>
<feature type="transmembrane region" description="Helical" evidence="8">
    <location>
        <begin position="128"/>
        <end position="152"/>
    </location>
</feature>
<keyword evidence="2" id="KW-0813">Transport</keyword>
<evidence type="ECO:0000256" key="6">
    <source>
        <dbReference type="ARBA" id="ARBA00022989"/>
    </source>
</evidence>
<dbReference type="GO" id="GO:0009401">
    <property type="term" value="P:phosphoenolpyruvate-dependent sugar phosphotransferase system"/>
    <property type="evidence" value="ECO:0007669"/>
    <property type="project" value="InterPro"/>
</dbReference>
<reference evidence="11" key="1">
    <citation type="submission" date="2017-02" db="EMBL/GenBank/DDBJ databases">
        <authorList>
            <person name="Varghese N."/>
            <person name="Submissions S."/>
        </authorList>
    </citation>
    <scope>NUCLEOTIDE SEQUENCE [LARGE SCALE GENOMIC DNA]</scope>
    <source>
        <strain evidence="11">DSM 15739</strain>
    </source>
</reference>
<dbReference type="Proteomes" id="UP000189941">
    <property type="component" value="Unassembled WGS sequence"/>
</dbReference>
<evidence type="ECO:0000256" key="7">
    <source>
        <dbReference type="ARBA" id="ARBA00023136"/>
    </source>
</evidence>
<feature type="transmembrane region" description="Helical" evidence="8">
    <location>
        <begin position="255"/>
        <end position="274"/>
    </location>
</feature>
<evidence type="ECO:0000259" key="9">
    <source>
        <dbReference type="Pfam" id="PF13303"/>
    </source>
</evidence>
<feature type="transmembrane region" description="Helical" evidence="8">
    <location>
        <begin position="308"/>
        <end position="326"/>
    </location>
</feature>
<dbReference type="GO" id="GO:0008982">
    <property type="term" value="F:protein-N(PI)-phosphohistidine-sugar phosphotransferase activity"/>
    <property type="evidence" value="ECO:0007669"/>
    <property type="project" value="InterPro"/>
</dbReference>
<feature type="transmembrane region" description="Helical" evidence="8">
    <location>
        <begin position="172"/>
        <end position="199"/>
    </location>
</feature>
<dbReference type="OrthoDB" id="396983at2"/>
<evidence type="ECO:0000256" key="8">
    <source>
        <dbReference type="SAM" id="Phobius"/>
    </source>
</evidence>
<keyword evidence="6 8" id="KW-1133">Transmembrane helix</keyword>
<gene>
    <name evidence="10" type="ORF">SAMN02746011_00366</name>
</gene>
<dbReference type="EMBL" id="FUWO01000002">
    <property type="protein sequence ID" value="SJZ33200.1"/>
    <property type="molecule type" value="Genomic_DNA"/>
</dbReference>
<feature type="transmembrane region" description="Helical" evidence="8">
    <location>
        <begin position="45"/>
        <end position="66"/>
    </location>
</feature>
<keyword evidence="4" id="KW-0762">Sugar transport</keyword>
<dbReference type="GO" id="GO:0005886">
    <property type="term" value="C:plasma membrane"/>
    <property type="evidence" value="ECO:0007669"/>
    <property type="project" value="UniProtKB-SubCell"/>
</dbReference>
<evidence type="ECO:0000256" key="2">
    <source>
        <dbReference type="ARBA" id="ARBA00022448"/>
    </source>
</evidence>
<accession>A0A1T4JSL8</accession>
<dbReference type="InterPro" id="IPR003352">
    <property type="entry name" value="PTS_EIIC"/>
</dbReference>
<keyword evidence="7 8" id="KW-0472">Membrane</keyword>
<feature type="transmembrane region" description="Helical" evidence="8">
    <location>
        <begin position="211"/>
        <end position="235"/>
    </location>
</feature>
<feature type="transmembrane region" description="Helical" evidence="8">
    <location>
        <begin position="104"/>
        <end position="121"/>
    </location>
</feature>